<evidence type="ECO:0000256" key="3">
    <source>
        <dbReference type="ARBA" id="ARBA00022723"/>
    </source>
</evidence>
<dbReference type="InterPro" id="IPR020549">
    <property type="entry name" value="YbeY_CS"/>
</dbReference>
<dbReference type="KEGG" id="sinu:IMZ28_06305"/>
<dbReference type="GO" id="GO:0005737">
    <property type="term" value="C:cytoplasm"/>
    <property type="evidence" value="ECO:0007669"/>
    <property type="project" value="UniProtKB-SubCell"/>
</dbReference>
<dbReference type="HAMAP" id="MF_00009">
    <property type="entry name" value="Endoribonucl_YbeY"/>
    <property type="match status" value="1"/>
</dbReference>
<dbReference type="PANTHER" id="PTHR46986:SF1">
    <property type="entry name" value="ENDORIBONUCLEASE YBEY, CHLOROPLASTIC"/>
    <property type="match status" value="1"/>
</dbReference>
<name>A0A7M1S0Y7_9BACT</name>
<evidence type="ECO:0000256" key="6">
    <source>
        <dbReference type="ARBA" id="ARBA00022833"/>
    </source>
</evidence>
<feature type="binding site" evidence="7">
    <location>
        <position position="105"/>
    </location>
    <ligand>
        <name>Zn(2+)</name>
        <dbReference type="ChEBI" id="CHEBI:29105"/>
        <note>catalytic</note>
    </ligand>
</feature>
<keyword evidence="7" id="KW-0963">Cytoplasm</keyword>
<comment type="similarity">
    <text evidence="1 7">Belongs to the endoribonuclease YbeY family.</text>
</comment>
<dbReference type="RefSeq" id="WP_197547750.1">
    <property type="nucleotide sequence ID" value="NZ_CP063164.1"/>
</dbReference>
<dbReference type="GO" id="GO:0008270">
    <property type="term" value="F:zinc ion binding"/>
    <property type="evidence" value="ECO:0007669"/>
    <property type="project" value="UniProtKB-UniRule"/>
</dbReference>
<keyword evidence="2 7" id="KW-0540">Nuclease</keyword>
<dbReference type="Gene3D" id="3.40.390.30">
    <property type="entry name" value="Metalloproteases ('zincins'), catalytic domain"/>
    <property type="match status" value="1"/>
</dbReference>
<dbReference type="Pfam" id="PF02130">
    <property type="entry name" value="YbeY"/>
    <property type="match status" value="1"/>
</dbReference>
<keyword evidence="3 7" id="KW-0479">Metal-binding</keyword>
<comment type="cofactor">
    <cofactor evidence="7">
        <name>Zn(2+)</name>
        <dbReference type="ChEBI" id="CHEBI:29105"/>
    </cofactor>
    <text evidence="7">Binds 1 zinc ion.</text>
</comment>
<dbReference type="InterPro" id="IPR023091">
    <property type="entry name" value="MetalPrtase_cat_dom_sf_prd"/>
</dbReference>
<keyword evidence="6 7" id="KW-0862">Zinc</keyword>
<protein>
    <recommendedName>
        <fullName evidence="7">Endoribonuclease YbeY</fullName>
        <ecNumber evidence="7">3.1.-.-</ecNumber>
    </recommendedName>
</protein>
<dbReference type="EMBL" id="CP063164">
    <property type="protein sequence ID" value="QOR61078.1"/>
    <property type="molecule type" value="Genomic_DNA"/>
</dbReference>
<keyword evidence="9" id="KW-1185">Reference proteome</keyword>
<dbReference type="PANTHER" id="PTHR46986">
    <property type="entry name" value="ENDORIBONUCLEASE YBEY, CHLOROPLASTIC"/>
    <property type="match status" value="1"/>
</dbReference>
<dbReference type="PROSITE" id="PS01306">
    <property type="entry name" value="UPF0054"/>
    <property type="match status" value="1"/>
</dbReference>
<evidence type="ECO:0000313" key="8">
    <source>
        <dbReference type="EMBL" id="QOR61078.1"/>
    </source>
</evidence>
<evidence type="ECO:0000256" key="5">
    <source>
        <dbReference type="ARBA" id="ARBA00022801"/>
    </source>
</evidence>
<dbReference type="Proteomes" id="UP000595074">
    <property type="component" value="Chromosome"/>
</dbReference>
<evidence type="ECO:0000256" key="4">
    <source>
        <dbReference type="ARBA" id="ARBA00022759"/>
    </source>
</evidence>
<feature type="binding site" evidence="7">
    <location>
        <position position="111"/>
    </location>
    <ligand>
        <name>Zn(2+)</name>
        <dbReference type="ChEBI" id="CHEBI:29105"/>
        <note>catalytic</note>
    </ligand>
</feature>
<reference evidence="8 9" key="1">
    <citation type="submission" date="2020-10" db="EMBL/GenBank/DDBJ databases">
        <title>The genome of sulfurovum sp.</title>
        <authorList>
            <person name="Xie S."/>
            <person name="Shao Z."/>
            <person name="Jiang L."/>
        </authorList>
    </citation>
    <scope>NUCLEOTIDE SEQUENCE [LARGE SCALE GENOMIC DNA]</scope>
    <source>
        <strain evidence="8 9">ST-419</strain>
    </source>
</reference>
<evidence type="ECO:0000256" key="7">
    <source>
        <dbReference type="HAMAP-Rule" id="MF_00009"/>
    </source>
</evidence>
<dbReference type="AlphaFoldDB" id="A0A7M1S0Y7"/>
<keyword evidence="7" id="KW-0690">Ribosome biogenesis</keyword>
<evidence type="ECO:0000256" key="2">
    <source>
        <dbReference type="ARBA" id="ARBA00022722"/>
    </source>
</evidence>
<dbReference type="InterPro" id="IPR002036">
    <property type="entry name" value="YbeY"/>
</dbReference>
<comment type="subcellular location">
    <subcellularLocation>
        <location evidence="7">Cytoplasm</location>
    </subcellularLocation>
</comment>
<dbReference type="SUPFAM" id="SSF55486">
    <property type="entry name" value="Metalloproteases ('zincins'), catalytic domain"/>
    <property type="match status" value="1"/>
</dbReference>
<keyword evidence="7" id="KW-0698">rRNA processing</keyword>
<organism evidence="8 9">
    <name type="scientific">Sulfurovum indicum</name>
    <dbReference type="NCBI Taxonomy" id="2779528"/>
    <lineage>
        <taxon>Bacteria</taxon>
        <taxon>Pseudomonadati</taxon>
        <taxon>Campylobacterota</taxon>
        <taxon>Epsilonproteobacteria</taxon>
        <taxon>Campylobacterales</taxon>
        <taxon>Sulfurovaceae</taxon>
        <taxon>Sulfurovum</taxon>
    </lineage>
</organism>
<accession>A0A7M1S0Y7</accession>
<proteinExistence type="inferred from homology"/>
<keyword evidence="4 7" id="KW-0255">Endonuclease</keyword>
<dbReference type="GO" id="GO:0004222">
    <property type="term" value="F:metalloendopeptidase activity"/>
    <property type="evidence" value="ECO:0007669"/>
    <property type="project" value="InterPro"/>
</dbReference>
<comment type="function">
    <text evidence="7">Single strand-specific metallo-endoribonuclease involved in late-stage 70S ribosome quality control and in maturation of the 3' terminus of the 16S rRNA.</text>
</comment>
<feature type="binding site" evidence="7">
    <location>
        <position position="101"/>
    </location>
    <ligand>
        <name>Zn(2+)</name>
        <dbReference type="ChEBI" id="CHEBI:29105"/>
        <note>catalytic</note>
    </ligand>
</feature>
<dbReference type="GO" id="GO:0004521">
    <property type="term" value="F:RNA endonuclease activity"/>
    <property type="evidence" value="ECO:0007669"/>
    <property type="project" value="UniProtKB-UniRule"/>
</dbReference>
<evidence type="ECO:0000256" key="1">
    <source>
        <dbReference type="ARBA" id="ARBA00010875"/>
    </source>
</evidence>
<gene>
    <name evidence="7 8" type="primary">ybeY</name>
    <name evidence="8" type="ORF">IMZ28_06305</name>
</gene>
<keyword evidence="5 7" id="KW-0378">Hydrolase</keyword>
<dbReference type="GO" id="GO:0006364">
    <property type="term" value="P:rRNA processing"/>
    <property type="evidence" value="ECO:0007669"/>
    <property type="project" value="UniProtKB-UniRule"/>
</dbReference>
<evidence type="ECO:0000313" key="9">
    <source>
        <dbReference type="Proteomes" id="UP000595074"/>
    </source>
</evidence>
<dbReference type="EC" id="3.1.-.-" evidence="7"/>
<sequence length="144" mass="16407">MLIDLVNETDLPVDTDMLEKIAKDLTERQIELIITGNDGIRALNAEHRDKDMATDVLSFPMGDTVPHTPLGAIVISKDFVTQKAKELGHTEQEELTLLFIHGLLHLLGFDHETDQGEMRRKEALLIERWKLPKSLIIRNEKEES</sequence>
<dbReference type="NCBIfam" id="TIGR00043">
    <property type="entry name" value="rRNA maturation RNase YbeY"/>
    <property type="match status" value="1"/>
</dbReference>